<gene>
    <name evidence="1" type="ORF">BACCAP_01438</name>
</gene>
<reference evidence="1 2" key="2">
    <citation type="submission" date="2007-06" db="EMBL/GenBank/DDBJ databases">
        <title>Draft genome sequence of Pseudoflavonifractor capillosus ATCC 29799.</title>
        <authorList>
            <person name="Sudarsanam P."/>
            <person name="Ley R."/>
            <person name="Guruge J."/>
            <person name="Turnbaugh P.J."/>
            <person name="Mahowald M."/>
            <person name="Liep D."/>
            <person name="Gordon J."/>
        </authorList>
    </citation>
    <scope>NUCLEOTIDE SEQUENCE [LARGE SCALE GENOMIC DNA]</scope>
    <source>
        <strain evidence="1 2">ATCC 29799</strain>
    </source>
</reference>
<evidence type="ECO:0000313" key="1">
    <source>
        <dbReference type="EMBL" id="EDN00672.1"/>
    </source>
</evidence>
<dbReference type="STRING" id="411467.BACCAP_01438"/>
<reference evidence="1 2" key="1">
    <citation type="submission" date="2007-04" db="EMBL/GenBank/DDBJ databases">
        <authorList>
            <person name="Fulton L."/>
            <person name="Clifton S."/>
            <person name="Fulton B."/>
            <person name="Xu J."/>
            <person name="Minx P."/>
            <person name="Pepin K.H."/>
            <person name="Johnson M."/>
            <person name="Thiruvilangam P."/>
            <person name="Bhonagiri V."/>
            <person name="Nash W.E."/>
            <person name="Mardis E.R."/>
            <person name="Wilson R.K."/>
        </authorList>
    </citation>
    <scope>NUCLEOTIDE SEQUENCE [LARGE SCALE GENOMIC DNA]</scope>
    <source>
        <strain evidence="1 2">ATCC 29799</strain>
    </source>
</reference>
<evidence type="ECO:0000313" key="2">
    <source>
        <dbReference type="Proteomes" id="UP000003639"/>
    </source>
</evidence>
<protein>
    <submittedName>
        <fullName evidence="1">Uncharacterized protein</fullName>
    </submittedName>
</protein>
<sequence length="34" mass="3841">MCNDYSIQLLDYSALYIDFMTGLSYDETGQIGSL</sequence>
<dbReference type="Proteomes" id="UP000003639">
    <property type="component" value="Unassembled WGS sequence"/>
</dbReference>
<name>A6NTA9_9FIRM</name>
<proteinExistence type="predicted"/>
<organism evidence="1 2">
    <name type="scientific">Pseudoflavonifractor capillosus ATCC 29799</name>
    <dbReference type="NCBI Taxonomy" id="411467"/>
    <lineage>
        <taxon>Bacteria</taxon>
        <taxon>Bacillati</taxon>
        <taxon>Bacillota</taxon>
        <taxon>Clostridia</taxon>
        <taxon>Eubacteriales</taxon>
        <taxon>Oscillospiraceae</taxon>
        <taxon>Pseudoflavonifractor</taxon>
    </lineage>
</organism>
<accession>A6NTA9</accession>
<dbReference type="EMBL" id="AAXG02000010">
    <property type="protein sequence ID" value="EDN00672.1"/>
    <property type="molecule type" value="Genomic_DNA"/>
</dbReference>
<dbReference type="AlphaFoldDB" id="A6NTA9"/>
<keyword evidence="2" id="KW-1185">Reference proteome</keyword>
<comment type="caution">
    <text evidence="1">The sequence shown here is derived from an EMBL/GenBank/DDBJ whole genome shotgun (WGS) entry which is preliminary data.</text>
</comment>